<gene>
    <name evidence="1" type="ORF">IFDJLNFL_3593</name>
    <name evidence="2" type="ORF">MTDSW087_03482</name>
</gene>
<dbReference type="EMBL" id="CABFVH010000024">
    <property type="protein sequence ID" value="VUF13775.1"/>
    <property type="molecule type" value="Genomic_DNA"/>
</dbReference>
<evidence type="ECO:0000313" key="1">
    <source>
        <dbReference type="EMBL" id="GJD57681.1"/>
    </source>
</evidence>
<dbReference type="AlphaFoldDB" id="A0A564G037"/>
<keyword evidence="4" id="KW-1185">Reference proteome</keyword>
<organism evidence="2 3">
    <name type="scientific">Methylobacterium dankookense</name>
    <dbReference type="NCBI Taxonomy" id="560405"/>
    <lineage>
        <taxon>Bacteria</taxon>
        <taxon>Pseudomonadati</taxon>
        <taxon>Pseudomonadota</taxon>
        <taxon>Alphaproteobacteria</taxon>
        <taxon>Hyphomicrobiales</taxon>
        <taxon>Methylobacteriaceae</taxon>
        <taxon>Methylobacterium</taxon>
    </lineage>
</organism>
<sequence length="78" mass="8770">MCMKIAPLNVVIIGKHYECRVFGDTEAETADAAELVLHQLRKQHRVWPVQIHIEGDDVGAMHRLAAYFADVTAEPDLD</sequence>
<dbReference type="Proteomes" id="UP001055303">
    <property type="component" value="Unassembled WGS sequence"/>
</dbReference>
<reference evidence="1" key="2">
    <citation type="journal article" date="2021" name="Front. Microbiol.">
        <title>Comprehensive Comparative Genomics and Phenotyping of Methylobacterium Species.</title>
        <authorList>
            <person name="Alessa O."/>
            <person name="Ogura Y."/>
            <person name="Fujitani Y."/>
            <person name="Takami H."/>
            <person name="Hayashi T."/>
            <person name="Sahin N."/>
            <person name="Tani A."/>
        </authorList>
    </citation>
    <scope>NUCLEOTIDE SEQUENCE</scope>
    <source>
        <strain evidence="1">DSM 22415</strain>
    </source>
</reference>
<proteinExistence type="predicted"/>
<protein>
    <submittedName>
        <fullName evidence="2">Uncharacterized protein</fullName>
    </submittedName>
</protein>
<reference evidence="2 3" key="1">
    <citation type="submission" date="2019-06" db="EMBL/GenBank/DDBJ databases">
        <authorList>
            <person name="Rodrigo-Torres L."/>
            <person name="Arahal R. D."/>
            <person name="Lucena T."/>
        </authorList>
    </citation>
    <scope>NUCLEOTIDE SEQUENCE [LARGE SCALE GENOMIC DNA]</scope>
    <source>
        <strain evidence="2 3">SW08-7</strain>
    </source>
</reference>
<accession>A0A564G037</accession>
<evidence type="ECO:0000313" key="3">
    <source>
        <dbReference type="Proteomes" id="UP000401717"/>
    </source>
</evidence>
<dbReference type="EMBL" id="BPQI01000117">
    <property type="protein sequence ID" value="GJD57681.1"/>
    <property type="molecule type" value="Genomic_DNA"/>
</dbReference>
<name>A0A564G037_9HYPH</name>
<dbReference type="Proteomes" id="UP000401717">
    <property type="component" value="Unassembled WGS sequence"/>
</dbReference>
<reference evidence="1" key="3">
    <citation type="submission" date="2021-08" db="EMBL/GenBank/DDBJ databases">
        <authorList>
            <person name="Tani A."/>
            <person name="Ola A."/>
            <person name="Ogura Y."/>
            <person name="Katsura K."/>
            <person name="Hayashi T."/>
        </authorList>
    </citation>
    <scope>NUCLEOTIDE SEQUENCE</scope>
    <source>
        <strain evidence="1">DSM 22415</strain>
    </source>
</reference>
<evidence type="ECO:0000313" key="4">
    <source>
        <dbReference type="Proteomes" id="UP001055303"/>
    </source>
</evidence>
<evidence type="ECO:0000313" key="2">
    <source>
        <dbReference type="EMBL" id="VUF13775.1"/>
    </source>
</evidence>